<dbReference type="STRING" id="665118.SAMN02983003_0122"/>
<dbReference type="PANTHER" id="PTHR43540">
    <property type="entry name" value="PEROXYUREIDOACRYLATE/UREIDOACRYLATE AMIDOHYDROLASE-RELATED"/>
    <property type="match status" value="1"/>
</dbReference>
<proteinExistence type="predicted"/>
<keyword evidence="1" id="KW-0378">Hydrolase</keyword>
<reference evidence="3 4" key="1">
    <citation type="submission" date="2016-11" db="EMBL/GenBank/DDBJ databases">
        <authorList>
            <person name="Jaros S."/>
            <person name="Januszkiewicz K."/>
            <person name="Wedrychowicz H."/>
        </authorList>
    </citation>
    <scope>NUCLEOTIDE SEQUENCE [LARGE SCALE GENOMIC DNA]</scope>
    <source>
        <strain evidence="3 4">ATCC 23634</strain>
    </source>
</reference>
<evidence type="ECO:0000256" key="1">
    <source>
        <dbReference type="ARBA" id="ARBA00022801"/>
    </source>
</evidence>
<sequence>MTFAFHICVDMQRMFAEDTEWHAPWMARVAPAVTALAEAHPSRTVFTRFIPPARPEESMGAWEDYYRHWRSMTREALHPELLDLLPALQRLVPPARIFDKPVYSPWHGGRLHEGLRRQGVRTLVVTGGETEVCVLATVLGALDLGYRIVLPIDALCSSADETHDAMIRIYESRFGLQVITTTTDVLLAGWPD</sequence>
<dbReference type="Pfam" id="PF00857">
    <property type="entry name" value="Isochorismatase"/>
    <property type="match status" value="1"/>
</dbReference>
<name>A0A1K2HSR3_9HYPH</name>
<dbReference type="CDD" id="cd00431">
    <property type="entry name" value="cysteine_hydrolases"/>
    <property type="match status" value="1"/>
</dbReference>
<evidence type="ECO:0000313" key="3">
    <source>
        <dbReference type="EMBL" id="SFZ80777.1"/>
    </source>
</evidence>
<dbReference type="RefSeq" id="WP_280173896.1">
    <property type="nucleotide sequence ID" value="NZ_FPKU01000001.1"/>
</dbReference>
<dbReference type="Gene3D" id="3.40.50.850">
    <property type="entry name" value="Isochorismatase-like"/>
    <property type="match status" value="1"/>
</dbReference>
<organism evidence="3 4">
    <name type="scientific">Devosia enhydra</name>
    <dbReference type="NCBI Taxonomy" id="665118"/>
    <lineage>
        <taxon>Bacteria</taxon>
        <taxon>Pseudomonadati</taxon>
        <taxon>Pseudomonadota</taxon>
        <taxon>Alphaproteobacteria</taxon>
        <taxon>Hyphomicrobiales</taxon>
        <taxon>Devosiaceae</taxon>
        <taxon>Devosia</taxon>
    </lineage>
</organism>
<evidence type="ECO:0000313" key="4">
    <source>
        <dbReference type="Proteomes" id="UP000183447"/>
    </source>
</evidence>
<dbReference type="InterPro" id="IPR036380">
    <property type="entry name" value="Isochorismatase-like_sf"/>
</dbReference>
<accession>A0A1K2HSR3</accession>
<dbReference type="EMBL" id="FPKU01000001">
    <property type="protein sequence ID" value="SFZ80777.1"/>
    <property type="molecule type" value="Genomic_DNA"/>
</dbReference>
<dbReference type="InterPro" id="IPR050272">
    <property type="entry name" value="Isochorismatase-like_hydrls"/>
</dbReference>
<feature type="domain" description="Isochorismatase-like" evidence="2">
    <location>
        <begin position="6"/>
        <end position="181"/>
    </location>
</feature>
<protein>
    <submittedName>
        <fullName evidence="3">Nicotinamidase-related amidase</fullName>
    </submittedName>
</protein>
<dbReference type="InterPro" id="IPR000868">
    <property type="entry name" value="Isochorismatase-like_dom"/>
</dbReference>
<dbReference type="GO" id="GO:0016787">
    <property type="term" value="F:hydrolase activity"/>
    <property type="evidence" value="ECO:0007669"/>
    <property type="project" value="UniProtKB-KW"/>
</dbReference>
<dbReference type="SUPFAM" id="SSF52499">
    <property type="entry name" value="Isochorismatase-like hydrolases"/>
    <property type="match status" value="1"/>
</dbReference>
<dbReference type="Proteomes" id="UP000183447">
    <property type="component" value="Unassembled WGS sequence"/>
</dbReference>
<evidence type="ECO:0000259" key="2">
    <source>
        <dbReference type="Pfam" id="PF00857"/>
    </source>
</evidence>
<dbReference type="AlphaFoldDB" id="A0A1K2HSR3"/>
<keyword evidence="4" id="KW-1185">Reference proteome</keyword>
<dbReference type="PANTHER" id="PTHR43540:SF6">
    <property type="entry name" value="ISOCHORISMATASE-LIKE DOMAIN-CONTAINING PROTEIN"/>
    <property type="match status" value="1"/>
</dbReference>
<gene>
    <name evidence="3" type="ORF">SAMN02983003_0122</name>
</gene>